<dbReference type="GeneID" id="9615287"/>
<dbReference type="KEGG" id="vcn:VOLCADRAFT_91614"/>
<dbReference type="Proteomes" id="UP000001058">
    <property type="component" value="Unassembled WGS sequence"/>
</dbReference>
<dbReference type="InParanoid" id="D8TXJ4"/>
<reference evidence="1 2" key="1">
    <citation type="journal article" date="2010" name="Science">
        <title>Genomic analysis of organismal complexity in the multicellular green alga Volvox carteri.</title>
        <authorList>
            <person name="Prochnik S.E."/>
            <person name="Umen J."/>
            <person name="Nedelcu A.M."/>
            <person name="Hallmann A."/>
            <person name="Miller S.M."/>
            <person name="Nishii I."/>
            <person name="Ferris P."/>
            <person name="Kuo A."/>
            <person name="Mitros T."/>
            <person name="Fritz-Laylin L.K."/>
            <person name="Hellsten U."/>
            <person name="Chapman J."/>
            <person name="Simakov O."/>
            <person name="Rensing S.A."/>
            <person name="Terry A."/>
            <person name="Pangilinan J."/>
            <person name="Kapitonov V."/>
            <person name="Jurka J."/>
            <person name="Salamov A."/>
            <person name="Shapiro H."/>
            <person name="Schmutz J."/>
            <person name="Grimwood J."/>
            <person name="Lindquist E."/>
            <person name="Lucas S."/>
            <person name="Grigoriev I.V."/>
            <person name="Schmitt R."/>
            <person name="Kirk D."/>
            <person name="Rokhsar D.S."/>
        </authorList>
    </citation>
    <scope>NUCLEOTIDE SEQUENCE [LARGE SCALE GENOMIC DNA]</scope>
    <source>
        <strain evidence="2">f. Nagariensis / Eve</strain>
    </source>
</reference>
<dbReference type="AlphaFoldDB" id="D8TXJ4"/>
<proteinExistence type="predicted"/>
<protein>
    <submittedName>
        <fullName evidence="1">Uncharacterized protein</fullName>
    </submittedName>
</protein>
<evidence type="ECO:0000313" key="2">
    <source>
        <dbReference type="Proteomes" id="UP000001058"/>
    </source>
</evidence>
<sequence>MFRIRRRLPVFWALIQACMLLLKIIFSAVQIHVVEFLTTGISTGQKNLGISSRQETKLDRPGHRRAPSDAILEEITNGRRTVNSLRLRRPYWGTSPQEAYQHARRYQQQAGLGVQANPETKGTVAQLRTVALTYSSLQLLREKYFR</sequence>
<keyword evidence="2" id="KW-1185">Reference proteome</keyword>
<dbReference type="PROSITE" id="PS51257">
    <property type="entry name" value="PROKAR_LIPOPROTEIN"/>
    <property type="match status" value="1"/>
</dbReference>
<dbReference type="EMBL" id="GL378343">
    <property type="protein sequence ID" value="EFJ47733.1"/>
    <property type="molecule type" value="Genomic_DNA"/>
</dbReference>
<gene>
    <name evidence="1" type="ORF">VOLCADRAFT_91614</name>
</gene>
<organism evidence="2">
    <name type="scientific">Volvox carteri f. nagariensis</name>
    <dbReference type="NCBI Taxonomy" id="3068"/>
    <lineage>
        <taxon>Eukaryota</taxon>
        <taxon>Viridiplantae</taxon>
        <taxon>Chlorophyta</taxon>
        <taxon>core chlorophytes</taxon>
        <taxon>Chlorophyceae</taxon>
        <taxon>CS clade</taxon>
        <taxon>Chlamydomonadales</taxon>
        <taxon>Volvocaceae</taxon>
        <taxon>Volvox</taxon>
    </lineage>
</organism>
<evidence type="ECO:0000313" key="1">
    <source>
        <dbReference type="EMBL" id="EFJ47733.1"/>
    </source>
</evidence>
<accession>D8TXJ4</accession>
<dbReference type="RefSeq" id="XP_002951204.1">
    <property type="nucleotide sequence ID" value="XM_002951158.1"/>
</dbReference>
<name>D8TXJ4_VOLCA</name>